<protein>
    <recommendedName>
        <fullName evidence="3">Glutaredoxin domain-containing protein</fullName>
    </recommendedName>
</protein>
<keyword evidence="2" id="KW-1185">Reference proteome</keyword>
<evidence type="ECO:0000313" key="2">
    <source>
        <dbReference type="Proteomes" id="UP001154240"/>
    </source>
</evidence>
<reference evidence="1" key="2">
    <citation type="submission" date="2022-10" db="EMBL/GenBank/DDBJ databases">
        <authorList>
            <person name="Aronson H.S."/>
        </authorList>
    </citation>
    <scope>NUCLEOTIDE SEQUENCE</scope>
    <source>
        <strain evidence="1">RS19-109</strain>
    </source>
</reference>
<gene>
    <name evidence="1" type="ORF">OLX77_04020</name>
</gene>
<dbReference type="Proteomes" id="UP001154240">
    <property type="component" value="Unassembled WGS sequence"/>
</dbReference>
<proteinExistence type="predicted"/>
<dbReference type="RefSeq" id="WP_307632300.1">
    <property type="nucleotide sequence ID" value="NZ_JAPHEH010000001.1"/>
</dbReference>
<comment type="caution">
    <text evidence="1">The sequence shown here is derived from an EMBL/GenBank/DDBJ whole genome shotgun (WGS) entry which is preliminary data.</text>
</comment>
<reference evidence="1" key="1">
    <citation type="journal article" date="2022" name="bioRxiv">
        <title>Thiovibrio frasassiensisgen. nov., sp. nov., an autotrophic, elemental sulfur disproportionating bacterium isolated from sulfidic karst sediment, and proposal of Thiovibrionaceae fam. nov.</title>
        <authorList>
            <person name="Aronson H."/>
            <person name="Thomas C."/>
            <person name="Bhattacharyya M."/>
            <person name="Eckstein S."/>
            <person name="Jensen S."/>
            <person name="Barco R."/>
            <person name="Macalady J."/>
            <person name="Amend J."/>
        </authorList>
    </citation>
    <scope>NUCLEOTIDE SEQUENCE</scope>
    <source>
        <strain evidence="1">RS19-109</strain>
    </source>
</reference>
<accession>A0A9X4RKS8</accession>
<dbReference type="AlphaFoldDB" id="A0A9X4RKS8"/>
<name>A0A9X4RKS8_9BACT</name>
<evidence type="ECO:0000313" key="1">
    <source>
        <dbReference type="EMBL" id="MDG4475326.1"/>
    </source>
</evidence>
<evidence type="ECO:0008006" key="3">
    <source>
        <dbReference type="Google" id="ProtNLM"/>
    </source>
</evidence>
<organism evidence="1 2">
    <name type="scientific">Thiovibrio frasassiensis</name>
    <dbReference type="NCBI Taxonomy" id="2984131"/>
    <lineage>
        <taxon>Bacteria</taxon>
        <taxon>Pseudomonadati</taxon>
        <taxon>Thermodesulfobacteriota</taxon>
        <taxon>Desulfobulbia</taxon>
        <taxon>Desulfobulbales</taxon>
        <taxon>Thiovibrionaceae</taxon>
        <taxon>Thiovibrio</taxon>
    </lineage>
</organism>
<sequence length="104" mass="11318">MTLFTTDDCMLCAQLKKQFDLSAMDVRVEVLGNNDAGALAHLAWHGLVERARKALPILVLDDSSALHEFGHIQSQLLDRAVRFGVAAQHQNKQAGCESGSCALQ</sequence>
<dbReference type="EMBL" id="JAPHEH010000001">
    <property type="protein sequence ID" value="MDG4475326.1"/>
    <property type="molecule type" value="Genomic_DNA"/>
</dbReference>